<comment type="caution">
    <text evidence="3">The sequence shown here is derived from an EMBL/GenBank/DDBJ whole genome shotgun (WGS) entry which is preliminary data.</text>
</comment>
<keyword evidence="2" id="KW-0732">Signal</keyword>
<dbReference type="Proteomes" id="UP000499080">
    <property type="component" value="Unassembled WGS sequence"/>
</dbReference>
<dbReference type="PANTHER" id="PTHR47326">
    <property type="entry name" value="TRANSPOSABLE ELEMENT TC3 TRANSPOSASE-LIKE PROTEIN"/>
    <property type="match status" value="1"/>
</dbReference>
<dbReference type="GO" id="GO:0003676">
    <property type="term" value="F:nucleic acid binding"/>
    <property type="evidence" value="ECO:0007669"/>
    <property type="project" value="InterPro"/>
</dbReference>
<evidence type="ECO:0000313" key="3">
    <source>
        <dbReference type="EMBL" id="GBN98703.1"/>
    </source>
</evidence>
<evidence type="ECO:0000256" key="1">
    <source>
        <dbReference type="SAM" id="MobiDB-lite"/>
    </source>
</evidence>
<evidence type="ECO:0000313" key="4">
    <source>
        <dbReference type="Proteomes" id="UP000499080"/>
    </source>
</evidence>
<dbReference type="InterPro" id="IPR036397">
    <property type="entry name" value="RNaseH_sf"/>
</dbReference>
<name>A0A4Y2TG06_ARAVE</name>
<feature type="signal peptide" evidence="2">
    <location>
        <begin position="1"/>
        <end position="16"/>
    </location>
</feature>
<dbReference type="Gene3D" id="3.30.420.10">
    <property type="entry name" value="Ribonuclease H-like superfamily/Ribonuclease H"/>
    <property type="match status" value="1"/>
</dbReference>
<dbReference type="OrthoDB" id="6437771at2759"/>
<feature type="chain" id="PRO_5021238502" evidence="2">
    <location>
        <begin position="17"/>
        <end position="668"/>
    </location>
</feature>
<sequence>MAHLLLKLSALNFLQASPDYDKLPERKDVIQNIFLMLGKNTPRDGMLLVSLKLPLSLFNLSKQILAFHQSSERGPEPESVTLYHHAYLHISDYSKGISDSDLQNLCREDFISVTIKDLQIRTTYADGIGCLKKQDVCAKGKLAEGHEFQRKTLKEFTACMNEAHGNRRTKQLKQEDYGKHMNYAMFMQESMEDETMADRLIFSGESTFHISGKVNRYNSRIWGTEKPSTVIEHECDSVKVNVFCAFSSRKLYGPFFFSERSVTSNVYLDMLEVWLMPQLDFDSMDYIFQQDGAPPRWSTEVRTFLNQHLPKRWIGRSGDADDVFCSWPLRSLDLTPCNFFLWGYVKDRVYVPPMPKTIEELKESFVVDFVKTNSSIPASLLISDVWIYRLRCSSVENLFTRCVSFSQKLSDLPSNSVAKLLFKRMVKFLPLHLKKKLIEQGEQLKVLDEQDKILHRYGAPKLNSRSQINENNVSENISALLDELKKQDFIDNKQLIRKACHILKLCAVSINALEIKEFLRFTEFATLMFKSDIYDIQIAVLTFLRALNFKKFNDKDQLFAQVRSNLAVLYNEALRCKNYVVRLEAFSIFHIMAQFTEIRITQEAIGKFPELYPGVKAHVTETPESGFITPKDKNELLEKQVSSFDDKPEQPSNLLDHSKSVLSLLKPS</sequence>
<accession>A0A4Y2TG06</accession>
<proteinExistence type="predicted"/>
<feature type="region of interest" description="Disordered" evidence="1">
    <location>
        <begin position="642"/>
        <end position="668"/>
    </location>
</feature>
<keyword evidence="4" id="KW-1185">Reference proteome</keyword>
<reference evidence="3 4" key="1">
    <citation type="journal article" date="2019" name="Sci. Rep.">
        <title>Orb-weaving spider Araneus ventricosus genome elucidates the spidroin gene catalogue.</title>
        <authorList>
            <person name="Kono N."/>
            <person name="Nakamura H."/>
            <person name="Ohtoshi R."/>
            <person name="Moran D.A.P."/>
            <person name="Shinohara A."/>
            <person name="Yoshida Y."/>
            <person name="Fujiwara M."/>
            <person name="Mori M."/>
            <person name="Tomita M."/>
            <person name="Arakawa K."/>
        </authorList>
    </citation>
    <scope>NUCLEOTIDE SEQUENCE [LARGE SCALE GENOMIC DNA]</scope>
</reference>
<gene>
    <name evidence="3" type="ORF">AVEN_204542_1</name>
</gene>
<protein>
    <submittedName>
        <fullName evidence="3">Uncharacterized protein</fullName>
    </submittedName>
</protein>
<dbReference type="AlphaFoldDB" id="A0A4Y2TG06"/>
<organism evidence="3 4">
    <name type="scientific">Araneus ventricosus</name>
    <name type="common">Orbweaver spider</name>
    <name type="synonym">Epeira ventricosa</name>
    <dbReference type="NCBI Taxonomy" id="182803"/>
    <lineage>
        <taxon>Eukaryota</taxon>
        <taxon>Metazoa</taxon>
        <taxon>Ecdysozoa</taxon>
        <taxon>Arthropoda</taxon>
        <taxon>Chelicerata</taxon>
        <taxon>Arachnida</taxon>
        <taxon>Araneae</taxon>
        <taxon>Araneomorphae</taxon>
        <taxon>Entelegynae</taxon>
        <taxon>Araneoidea</taxon>
        <taxon>Araneidae</taxon>
        <taxon>Araneus</taxon>
    </lineage>
</organism>
<evidence type="ECO:0000256" key="2">
    <source>
        <dbReference type="SAM" id="SignalP"/>
    </source>
</evidence>
<dbReference type="EMBL" id="BGPR01027872">
    <property type="protein sequence ID" value="GBN98703.1"/>
    <property type="molecule type" value="Genomic_DNA"/>
</dbReference>
<dbReference type="PANTHER" id="PTHR47326:SF1">
    <property type="entry name" value="HTH PSQ-TYPE DOMAIN-CONTAINING PROTEIN"/>
    <property type="match status" value="1"/>
</dbReference>